<dbReference type="PANTHER" id="PTHR43031">
    <property type="entry name" value="FAD-DEPENDENT OXIDOREDUCTASE"/>
    <property type="match status" value="1"/>
</dbReference>
<reference evidence="2" key="1">
    <citation type="journal article" date="2015" name="Nature">
        <title>Complex archaea that bridge the gap between prokaryotes and eukaryotes.</title>
        <authorList>
            <person name="Spang A."/>
            <person name="Saw J.H."/>
            <person name="Jorgensen S.L."/>
            <person name="Zaremba-Niedzwiedzka K."/>
            <person name="Martijn J."/>
            <person name="Lind A.E."/>
            <person name="van Eijk R."/>
            <person name="Schleper C."/>
            <person name="Guy L."/>
            <person name="Ettema T.J."/>
        </authorList>
    </citation>
    <scope>NUCLEOTIDE SEQUENCE</scope>
</reference>
<dbReference type="PROSITE" id="PS50206">
    <property type="entry name" value="RHODANESE_3"/>
    <property type="match status" value="1"/>
</dbReference>
<accession>A0A0F8Y2C2</accession>
<dbReference type="Pfam" id="PF00581">
    <property type="entry name" value="Rhodanese"/>
    <property type="match status" value="1"/>
</dbReference>
<dbReference type="InterPro" id="IPR050229">
    <property type="entry name" value="GlpE_sulfurtransferase"/>
</dbReference>
<feature type="domain" description="Rhodanese" evidence="1">
    <location>
        <begin position="42"/>
        <end position="131"/>
    </location>
</feature>
<protein>
    <recommendedName>
        <fullName evidence="1">Rhodanese domain-containing protein</fullName>
    </recommendedName>
</protein>
<organism evidence="2">
    <name type="scientific">marine sediment metagenome</name>
    <dbReference type="NCBI Taxonomy" id="412755"/>
    <lineage>
        <taxon>unclassified sequences</taxon>
        <taxon>metagenomes</taxon>
        <taxon>ecological metagenomes</taxon>
    </lineage>
</organism>
<sequence length="141" mass="16299">MKSRISAIVVLLILPFLLLAQRQDVDSIRNLNPEEFYLKLHSENNPVLIDSRTVDDFSKERIHGAILAESKADLISFTDTLDRETPLFLYCEYNQRSPAACSLLIEKGFSNVYNLEGGLIQWRALEYETDRKRIKKKRKAP</sequence>
<dbReference type="CDD" id="cd00158">
    <property type="entry name" value="RHOD"/>
    <property type="match status" value="1"/>
</dbReference>
<evidence type="ECO:0000313" key="2">
    <source>
        <dbReference type="EMBL" id="KKK75532.1"/>
    </source>
</evidence>
<dbReference type="InterPro" id="IPR036873">
    <property type="entry name" value="Rhodanese-like_dom_sf"/>
</dbReference>
<dbReference type="SUPFAM" id="SSF52821">
    <property type="entry name" value="Rhodanese/Cell cycle control phosphatase"/>
    <property type="match status" value="1"/>
</dbReference>
<dbReference type="InterPro" id="IPR001763">
    <property type="entry name" value="Rhodanese-like_dom"/>
</dbReference>
<dbReference type="Gene3D" id="3.40.250.10">
    <property type="entry name" value="Rhodanese-like domain"/>
    <property type="match status" value="1"/>
</dbReference>
<dbReference type="SMART" id="SM00450">
    <property type="entry name" value="RHOD"/>
    <property type="match status" value="1"/>
</dbReference>
<dbReference type="AlphaFoldDB" id="A0A0F8Y2C2"/>
<name>A0A0F8Y2C2_9ZZZZ</name>
<proteinExistence type="predicted"/>
<comment type="caution">
    <text evidence="2">The sequence shown here is derived from an EMBL/GenBank/DDBJ whole genome shotgun (WGS) entry which is preliminary data.</text>
</comment>
<evidence type="ECO:0000259" key="1">
    <source>
        <dbReference type="PROSITE" id="PS50206"/>
    </source>
</evidence>
<dbReference type="PANTHER" id="PTHR43031:SF1">
    <property type="entry name" value="PYRIDINE NUCLEOTIDE-DISULPHIDE OXIDOREDUCTASE"/>
    <property type="match status" value="1"/>
</dbReference>
<dbReference type="EMBL" id="LAZR01055821">
    <property type="protein sequence ID" value="KKK75532.1"/>
    <property type="molecule type" value="Genomic_DNA"/>
</dbReference>
<gene>
    <name evidence="2" type="ORF">LCGC14_2872770</name>
</gene>